<organism evidence="1 2">
    <name type="scientific">Roseibium sediminicola</name>
    <dbReference type="NCBI Taxonomy" id="2933272"/>
    <lineage>
        <taxon>Bacteria</taxon>
        <taxon>Pseudomonadati</taxon>
        <taxon>Pseudomonadota</taxon>
        <taxon>Alphaproteobacteria</taxon>
        <taxon>Hyphomicrobiales</taxon>
        <taxon>Stappiaceae</taxon>
        <taxon>Roseibium</taxon>
    </lineage>
</organism>
<gene>
    <name evidence="1" type="ORF">M0H32_08790</name>
</gene>
<reference evidence="1" key="1">
    <citation type="submission" date="2022-04" db="EMBL/GenBank/DDBJ databases">
        <title>Roseibium sp. CAU 1639 isolated from mud.</title>
        <authorList>
            <person name="Kim W."/>
        </authorList>
    </citation>
    <scope>NUCLEOTIDE SEQUENCE</scope>
    <source>
        <strain evidence="1">CAU 1639</strain>
    </source>
</reference>
<comment type="caution">
    <text evidence="1">The sequence shown here is derived from an EMBL/GenBank/DDBJ whole genome shotgun (WGS) entry which is preliminary data.</text>
</comment>
<protein>
    <submittedName>
        <fullName evidence="1">Uncharacterized protein</fullName>
    </submittedName>
</protein>
<evidence type="ECO:0000313" key="2">
    <source>
        <dbReference type="Proteomes" id="UP001431221"/>
    </source>
</evidence>
<proteinExistence type="predicted"/>
<dbReference type="RefSeq" id="WP_248153199.1">
    <property type="nucleotide sequence ID" value="NZ_JALNMJ010000005.1"/>
</dbReference>
<evidence type="ECO:0000313" key="1">
    <source>
        <dbReference type="EMBL" id="MCK7612254.1"/>
    </source>
</evidence>
<accession>A0ABT0GS38</accession>
<keyword evidence="2" id="KW-1185">Reference proteome</keyword>
<dbReference type="Proteomes" id="UP001431221">
    <property type="component" value="Unassembled WGS sequence"/>
</dbReference>
<name>A0ABT0GS38_9HYPH</name>
<sequence length="108" mass="12608">MGYKYRRDWEGKEWQRFSKQLVQVRHGAQNVQDVPDKVHGDAGLEFITTDGTCYQSYAPEEVSDIAKAASAMKNKGARDLRKLIKIKKKLQKYSETERYQIGFYCVHF</sequence>
<dbReference type="EMBL" id="JALNMJ010000005">
    <property type="protein sequence ID" value="MCK7612254.1"/>
    <property type="molecule type" value="Genomic_DNA"/>
</dbReference>